<name>A0A6A6KKC5_HEVBR</name>
<feature type="compositionally biased region" description="Polar residues" evidence="1">
    <location>
        <begin position="17"/>
        <end position="34"/>
    </location>
</feature>
<evidence type="ECO:0000313" key="3">
    <source>
        <dbReference type="Proteomes" id="UP000467840"/>
    </source>
</evidence>
<accession>A0A6A6KKC5</accession>
<reference evidence="2 3" key="1">
    <citation type="journal article" date="2020" name="Mol. Plant">
        <title>The Chromosome-Based Rubber Tree Genome Provides New Insights into Spurge Genome Evolution and Rubber Biosynthesis.</title>
        <authorList>
            <person name="Liu J."/>
            <person name="Shi C."/>
            <person name="Shi C.C."/>
            <person name="Li W."/>
            <person name="Zhang Q.J."/>
            <person name="Zhang Y."/>
            <person name="Li K."/>
            <person name="Lu H.F."/>
            <person name="Shi C."/>
            <person name="Zhu S.T."/>
            <person name="Xiao Z.Y."/>
            <person name="Nan H."/>
            <person name="Yue Y."/>
            <person name="Zhu X.G."/>
            <person name="Wu Y."/>
            <person name="Hong X.N."/>
            <person name="Fan G.Y."/>
            <person name="Tong Y."/>
            <person name="Zhang D."/>
            <person name="Mao C.L."/>
            <person name="Liu Y.L."/>
            <person name="Hao S.J."/>
            <person name="Liu W.Q."/>
            <person name="Lv M.Q."/>
            <person name="Zhang H.B."/>
            <person name="Liu Y."/>
            <person name="Hu-Tang G.R."/>
            <person name="Wang J.P."/>
            <person name="Wang J.H."/>
            <person name="Sun Y.H."/>
            <person name="Ni S.B."/>
            <person name="Chen W.B."/>
            <person name="Zhang X.C."/>
            <person name="Jiao Y.N."/>
            <person name="Eichler E.E."/>
            <person name="Li G.H."/>
            <person name="Liu X."/>
            <person name="Gao L.Z."/>
        </authorList>
    </citation>
    <scope>NUCLEOTIDE SEQUENCE [LARGE SCALE GENOMIC DNA]</scope>
    <source>
        <strain evidence="3">cv. GT1</strain>
        <tissue evidence="2">Leaf</tissue>
    </source>
</reference>
<comment type="caution">
    <text evidence="2">The sequence shown here is derived from an EMBL/GenBank/DDBJ whole genome shotgun (WGS) entry which is preliminary data.</text>
</comment>
<evidence type="ECO:0000313" key="2">
    <source>
        <dbReference type="EMBL" id="KAF2289382.1"/>
    </source>
</evidence>
<dbReference type="Proteomes" id="UP000467840">
    <property type="component" value="Chromosome 8"/>
</dbReference>
<keyword evidence="3" id="KW-1185">Reference proteome</keyword>
<feature type="region of interest" description="Disordered" evidence="1">
    <location>
        <begin position="17"/>
        <end position="42"/>
    </location>
</feature>
<sequence length="128" mass="13980">MFNQKDIMGEVFKWKPSKTSSSVAPEVTKQSTETPLVPMSKDWPILIQDPEPTANGAKGGGRGFRWAFIEFDDNDNPIPKVRGSDMQVTRDGLSVGPVVATGLQATLEVMEDQSSIVPMAELPYPLNS</sequence>
<protein>
    <submittedName>
        <fullName evidence="2">Uncharacterized protein</fullName>
    </submittedName>
</protein>
<evidence type="ECO:0000256" key="1">
    <source>
        <dbReference type="SAM" id="MobiDB-lite"/>
    </source>
</evidence>
<dbReference type="EMBL" id="JAAGAX010000016">
    <property type="protein sequence ID" value="KAF2289382.1"/>
    <property type="molecule type" value="Genomic_DNA"/>
</dbReference>
<gene>
    <name evidence="2" type="ORF">GH714_035595</name>
</gene>
<dbReference type="AlphaFoldDB" id="A0A6A6KKC5"/>
<organism evidence="2 3">
    <name type="scientific">Hevea brasiliensis</name>
    <name type="common">Para rubber tree</name>
    <name type="synonym">Siphonia brasiliensis</name>
    <dbReference type="NCBI Taxonomy" id="3981"/>
    <lineage>
        <taxon>Eukaryota</taxon>
        <taxon>Viridiplantae</taxon>
        <taxon>Streptophyta</taxon>
        <taxon>Embryophyta</taxon>
        <taxon>Tracheophyta</taxon>
        <taxon>Spermatophyta</taxon>
        <taxon>Magnoliopsida</taxon>
        <taxon>eudicotyledons</taxon>
        <taxon>Gunneridae</taxon>
        <taxon>Pentapetalae</taxon>
        <taxon>rosids</taxon>
        <taxon>fabids</taxon>
        <taxon>Malpighiales</taxon>
        <taxon>Euphorbiaceae</taxon>
        <taxon>Crotonoideae</taxon>
        <taxon>Micrandreae</taxon>
        <taxon>Hevea</taxon>
    </lineage>
</organism>
<proteinExistence type="predicted"/>